<dbReference type="GO" id="GO:0006631">
    <property type="term" value="P:fatty acid metabolic process"/>
    <property type="evidence" value="ECO:0007669"/>
    <property type="project" value="InterPro"/>
</dbReference>
<dbReference type="VEuPathDB" id="FungiDB:CDV56_108759"/>
<dbReference type="InterPro" id="IPR006176">
    <property type="entry name" value="3-OHacyl-CoA_DH_NAD-bd"/>
</dbReference>
<dbReference type="Gene3D" id="3.40.50.720">
    <property type="entry name" value="NAD(P)-binding Rossmann-like Domain"/>
    <property type="match status" value="1"/>
</dbReference>
<proteinExistence type="predicted"/>
<dbReference type="Gene3D" id="2.120.10.30">
    <property type="entry name" value="TolB, C-terminal domain"/>
    <property type="match status" value="2"/>
</dbReference>
<evidence type="ECO:0008006" key="6">
    <source>
        <dbReference type="Google" id="ProtNLM"/>
    </source>
</evidence>
<dbReference type="GeneID" id="38130733"/>
<gene>
    <name evidence="4" type="ORF">CDV56_108759</name>
</gene>
<sequence>MSQTWQPPKDYRERPVAILGAGVLGRRIACIWASAGYKVHVRDPSPEQRADCVAYVEENVASYAEKTGKAHGQAKAFEKLEEAVSNAWLIIEAVPEKIQLKIDTFAELDRLAPADCILASNSSSYKSSEMLAKVSEPAKARILNMHYYMPPQVMVVELMTDGFTEPAIFPFLVDCLKEAATIPYVARKESTGFIFNRLWAAVKREVMTILAEEVSVPEEIDSMWTEMFIKGAVTPCKTMDNVGLDTVAFIENHYIVERGLPAEKTVNFLKKEYLDKGKLGSKCSKGGLYPPAETSNGSSTKPKILVLDIGLSAKDPSTKAGQILQVSTDGHVQRVLATAQSLPDGLAVDPASKRMFWTNMGVPGKDDGAVYSANLDGTDIQTVIAPGVVNTPKQLTLDTKSKKVYFCDREGLRVVRCNYDGSGFEVIVQTGDYKRAEDGQDAMKWCVGVTVAPSLGKFYWTQKGPSKGGKGRIFYANITTPAGQSAASRDDAQCILNDLPEPVDLEIDEESRTLYWTDRGEIPFGNSLNRLRLDHFGLPLPSMSDKGYEVISRNLNEAIGLKLDLANDSIYLTDLGGSIYRCNAEGKQRVRLYSDENRALTGITLA</sequence>
<dbReference type="SUPFAM" id="SSF63825">
    <property type="entry name" value="YWTD domain"/>
    <property type="match status" value="1"/>
</dbReference>
<dbReference type="SMART" id="SM00135">
    <property type="entry name" value="LY"/>
    <property type="match status" value="4"/>
</dbReference>
<evidence type="ECO:0000256" key="1">
    <source>
        <dbReference type="ARBA" id="ARBA00023002"/>
    </source>
</evidence>
<keyword evidence="5" id="KW-1185">Reference proteome</keyword>
<reference evidence="4" key="1">
    <citation type="submission" date="2018-08" db="EMBL/GenBank/DDBJ databases">
        <title>Draft genome sequence of azole-resistant Aspergillus thermomutatus (Neosartorya pseudofischeri) strain HMR AF 39, isolated from a human nasal aspirate.</title>
        <authorList>
            <person name="Parent-Michaud M."/>
            <person name="Dufresne P.J."/>
            <person name="Fournier E."/>
            <person name="Martineau C."/>
            <person name="Moreira S."/>
            <person name="Perkins V."/>
            <person name="De Repentigny L."/>
            <person name="Dufresne S.F."/>
        </authorList>
    </citation>
    <scope>NUCLEOTIDE SEQUENCE [LARGE SCALE GENOMIC DNA]</scope>
    <source>
        <strain evidence="4">HMR AF 39</strain>
    </source>
</reference>
<feature type="domain" description="3-hydroxyacyl-CoA dehydrogenase C-terminal" evidence="2">
    <location>
        <begin position="192"/>
        <end position="286"/>
    </location>
</feature>
<dbReference type="PANTHER" id="PTHR48075:SF10">
    <property type="entry name" value="DEHYDROGENASE, PUTATIVE (AFU_ORTHOLOGUE AFUA_5G10070)-RELATED"/>
    <property type="match status" value="1"/>
</dbReference>
<dbReference type="STRING" id="41047.A0A397HHQ6"/>
<name>A0A397HHQ6_ASPTH</name>
<dbReference type="InterPro" id="IPR036291">
    <property type="entry name" value="NAD(P)-bd_dom_sf"/>
</dbReference>
<dbReference type="InterPro" id="IPR006108">
    <property type="entry name" value="3HC_DH_C"/>
</dbReference>
<dbReference type="SUPFAM" id="SSF48179">
    <property type="entry name" value="6-phosphogluconate dehydrogenase C-terminal domain-like"/>
    <property type="match status" value="1"/>
</dbReference>
<dbReference type="InterPro" id="IPR008927">
    <property type="entry name" value="6-PGluconate_DH-like_C_sf"/>
</dbReference>
<evidence type="ECO:0000259" key="3">
    <source>
        <dbReference type="Pfam" id="PF02737"/>
    </source>
</evidence>
<dbReference type="InterPro" id="IPR013328">
    <property type="entry name" value="6PGD_dom2"/>
</dbReference>
<dbReference type="GO" id="GO:0016616">
    <property type="term" value="F:oxidoreductase activity, acting on the CH-OH group of donors, NAD or NADP as acceptor"/>
    <property type="evidence" value="ECO:0007669"/>
    <property type="project" value="InterPro"/>
</dbReference>
<dbReference type="AlphaFoldDB" id="A0A397HHQ6"/>
<dbReference type="InterPro" id="IPR000033">
    <property type="entry name" value="LDLR_classB_rpt"/>
</dbReference>
<dbReference type="PANTHER" id="PTHR48075">
    <property type="entry name" value="3-HYDROXYACYL-COA DEHYDROGENASE FAMILY PROTEIN"/>
    <property type="match status" value="1"/>
</dbReference>
<dbReference type="Gene3D" id="1.10.1040.10">
    <property type="entry name" value="N-(1-d-carboxylethyl)-l-norvaline Dehydrogenase, domain 2"/>
    <property type="match status" value="1"/>
</dbReference>
<evidence type="ECO:0000259" key="2">
    <source>
        <dbReference type="Pfam" id="PF00725"/>
    </source>
</evidence>
<protein>
    <recommendedName>
        <fullName evidence="6">3-hydroxyacyl-CoA dehydrogenase NAD binding domain-containing protein</fullName>
    </recommendedName>
</protein>
<keyword evidence="1" id="KW-0560">Oxidoreductase</keyword>
<comment type="caution">
    <text evidence="4">The sequence shown here is derived from an EMBL/GenBank/DDBJ whole genome shotgun (WGS) entry which is preliminary data.</text>
</comment>
<dbReference type="EMBL" id="NKHU02000037">
    <property type="protein sequence ID" value="RHZ62477.1"/>
    <property type="molecule type" value="Genomic_DNA"/>
</dbReference>
<dbReference type="SUPFAM" id="SSF51735">
    <property type="entry name" value="NAD(P)-binding Rossmann-fold domains"/>
    <property type="match status" value="1"/>
</dbReference>
<dbReference type="InterPro" id="IPR011042">
    <property type="entry name" value="6-blade_b-propeller_TolB-like"/>
</dbReference>
<dbReference type="Proteomes" id="UP000215305">
    <property type="component" value="Unassembled WGS sequence"/>
</dbReference>
<dbReference type="OrthoDB" id="5958943at2759"/>
<dbReference type="Pfam" id="PF02737">
    <property type="entry name" value="3HCDH_N"/>
    <property type="match status" value="1"/>
</dbReference>
<accession>A0A397HHQ6</accession>
<feature type="domain" description="3-hydroxyacyl-CoA dehydrogenase NAD binding" evidence="3">
    <location>
        <begin position="16"/>
        <end position="185"/>
    </location>
</feature>
<organism evidence="4 5">
    <name type="scientific">Aspergillus thermomutatus</name>
    <name type="common">Neosartorya pseudofischeri</name>
    <dbReference type="NCBI Taxonomy" id="41047"/>
    <lineage>
        <taxon>Eukaryota</taxon>
        <taxon>Fungi</taxon>
        <taxon>Dikarya</taxon>
        <taxon>Ascomycota</taxon>
        <taxon>Pezizomycotina</taxon>
        <taxon>Eurotiomycetes</taxon>
        <taxon>Eurotiomycetidae</taxon>
        <taxon>Eurotiales</taxon>
        <taxon>Aspergillaceae</taxon>
        <taxon>Aspergillus</taxon>
        <taxon>Aspergillus subgen. Fumigati</taxon>
    </lineage>
</organism>
<evidence type="ECO:0000313" key="4">
    <source>
        <dbReference type="EMBL" id="RHZ62477.1"/>
    </source>
</evidence>
<evidence type="ECO:0000313" key="5">
    <source>
        <dbReference type="Proteomes" id="UP000215305"/>
    </source>
</evidence>
<dbReference type="GO" id="GO:0070403">
    <property type="term" value="F:NAD+ binding"/>
    <property type="evidence" value="ECO:0007669"/>
    <property type="project" value="InterPro"/>
</dbReference>
<dbReference type="RefSeq" id="XP_026616779.1">
    <property type="nucleotide sequence ID" value="XM_026762378.1"/>
</dbReference>
<dbReference type="Pfam" id="PF00725">
    <property type="entry name" value="3HCDH"/>
    <property type="match status" value="1"/>
</dbReference>